<organism evidence="12">
    <name type="scientific">Candidatus Atribacter allofermentans</name>
    <dbReference type="NCBI Taxonomy" id="1852833"/>
    <lineage>
        <taxon>Bacteria</taxon>
        <taxon>Pseudomonadati</taxon>
        <taxon>Atribacterota</taxon>
        <taxon>Atribacteria</taxon>
        <taxon>Atribacterales</taxon>
        <taxon>Atribacteraceae</taxon>
        <taxon>Atribacter</taxon>
    </lineage>
</organism>
<comment type="function">
    <text evidence="9">Part of the ABC transporter complex LsrABCD involved in autoinducer 2 (AI-2) import. Probably responsible for the translocation of the substrate across the membrane.</text>
</comment>
<evidence type="ECO:0000256" key="11">
    <source>
        <dbReference type="SAM" id="Phobius"/>
    </source>
</evidence>
<evidence type="ECO:0000256" key="4">
    <source>
        <dbReference type="ARBA" id="ARBA00022475"/>
    </source>
</evidence>
<reference evidence="12" key="1">
    <citation type="submission" date="2017-02" db="EMBL/GenBank/DDBJ databases">
        <title>Delving into the versatile metabolic prowess of the omnipresent phylum Bacteroidetes.</title>
        <authorList>
            <person name="Nobu M.K."/>
            <person name="Mei R."/>
            <person name="Narihiro T."/>
            <person name="Kuroda K."/>
            <person name="Liu W.-T."/>
        </authorList>
    </citation>
    <scope>NUCLEOTIDE SEQUENCE</scope>
    <source>
        <strain evidence="12">ADurb.Bin276</strain>
    </source>
</reference>
<dbReference type="AlphaFoldDB" id="A0A1V5SV52"/>
<evidence type="ECO:0000256" key="6">
    <source>
        <dbReference type="ARBA" id="ARBA00022692"/>
    </source>
</evidence>
<keyword evidence="4" id="KW-1003">Cell membrane</keyword>
<dbReference type="Pfam" id="PF02653">
    <property type="entry name" value="BPD_transp_2"/>
    <property type="match status" value="1"/>
</dbReference>
<feature type="transmembrane region" description="Helical" evidence="11">
    <location>
        <begin position="214"/>
        <end position="232"/>
    </location>
</feature>
<name>A0A1V5SV52_9BACT</name>
<proteinExistence type="predicted"/>
<sequence>MNMPLEQKIQEKRRPLRNFRELPIFLYILGMLIVFSFVIPGFFSARNFINISRQIAVVGILSMGMTLAILTAGIDLSVGSILSFAISIGGMGIPDGRTIWVVYPLVLVLGLILGLVNGLLVTRIAVPAMIITLGTMNIYRGITMIITQGKYITPIPSQFLYIGRGLTPFLFLLGTVILFIYITLFTRFGRNIYAIGGSEQSAIYSGVPVQKYKIAVYAISGILSAFAGLIFVGRSGFIQPQAGIGYEMNAIAAVVIGGTSITGGAGSILGSFLGSVLMGLILAGLTMLSVDPYWQGLVTGILIILAISMDSFQHLRSERRTL</sequence>
<keyword evidence="8 11" id="KW-0472">Membrane</keyword>
<keyword evidence="7 11" id="KW-1133">Transmembrane helix</keyword>
<evidence type="ECO:0000256" key="2">
    <source>
        <dbReference type="ARBA" id="ARBA00011262"/>
    </source>
</evidence>
<protein>
    <recommendedName>
        <fullName evidence="10">Autoinducer 2 import system permease protein LsrD</fullName>
    </recommendedName>
</protein>
<feature type="transmembrane region" description="Helical" evidence="11">
    <location>
        <begin position="21"/>
        <end position="43"/>
    </location>
</feature>
<dbReference type="Proteomes" id="UP000485569">
    <property type="component" value="Unassembled WGS sequence"/>
</dbReference>
<feature type="transmembrane region" description="Helical" evidence="11">
    <location>
        <begin position="100"/>
        <end position="120"/>
    </location>
</feature>
<evidence type="ECO:0000256" key="10">
    <source>
        <dbReference type="ARBA" id="ARBA00039381"/>
    </source>
</evidence>
<dbReference type="PANTHER" id="PTHR32196:SF71">
    <property type="entry name" value="AUTOINDUCER 2 IMPORT SYSTEM PERMEASE PROTEIN LSRD"/>
    <property type="match status" value="1"/>
</dbReference>
<accession>A0A1V5SV52</accession>
<comment type="caution">
    <text evidence="12">The sequence shown here is derived from an EMBL/GenBank/DDBJ whole genome shotgun (WGS) entry which is preliminary data.</text>
</comment>
<dbReference type="GO" id="GO:0022857">
    <property type="term" value="F:transmembrane transporter activity"/>
    <property type="evidence" value="ECO:0007669"/>
    <property type="project" value="InterPro"/>
</dbReference>
<evidence type="ECO:0000256" key="3">
    <source>
        <dbReference type="ARBA" id="ARBA00022448"/>
    </source>
</evidence>
<feature type="transmembrane region" description="Helical" evidence="11">
    <location>
        <begin position="159"/>
        <end position="182"/>
    </location>
</feature>
<gene>
    <name evidence="12" type="primary">rbsC_12</name>
    <name evidence="12" type="ORF">BWY41_01080</name>
</gene>
<evidence type="ECO:0000256" key="9">
    <source>
        <dbReference type="ARBA" id="ARBA00025439"/>
    </source>
</evidence>
<dbReference type="InterPro" id="IPR001851">
    <property type="entry name" value="ABC_transp_permease"/>
</dbReference>
<evidence type="ECO:0000256" key="7">
    <source>
        <dbReference type="ARBA" id="ARBA00022989"/>
    </source>
</evidence>
<evidence type="ECO:0000313" key="12">
    <source>
        <dbReference type="EMBL" id="OQA58416.1"/>
    </source>
</evidence>
<feature type="transmembrane region" description="Helical" evidence="11">
    <location>
        <begin position="126"/>
        <end position="147"/>
    </location>
</feature>
<evidence type="ECO:0000256" key="8">
    <source>
        <dbReference type="ARBA" id="ARBA00023136"/>
    </source>
</evidence>
<dbReference type="PANTHER" id="PTHR32196">
    <property type="entry name" value="ABC TRANSPORTER PERMEASE PROTEIN YPHD-RELATED-RELATED"/>
    <property type="match status" value="1"/>
</dbReference>
<comment type="subcellular location">
    <subcellularLocation>
        <location evidence="1">Cell membrane</location>
        <topology evidence="1">Multi-pass membrane protein</topology>
    </subcellularLocation>
</comment>
<evidence type="ECO:0000256" key="1">
    <source>
        <dbReference type="ARBA" id="ARBA00004651"/>
    </source>
</evidence>
<feature type="transmembrane region" description="Helical" evidence="11">
    <location>
        <begin position="293"/>
        <end position="312"/>
    </location>
</feature>
<dbReference type="EMBL" id="MWBQ01000075">
    <property type="protein sequence ID" value="OQA58416.1"/>
    <property type="molecule type" value="Genomic_DNA"/>
</dbReference>
<dbReference type="CDD" id="cd06579">
    <property type="entry name" value="TM_PBP1_transp_AraH_like"/>
    <property type="match status" value="1"/>
</dbReference>
<keyword evidence="3" id="KW-0813">Transport</keyword>
<feature type="transmembrane region" description="Helical" evidence="11">
    <location>
        <begin position="55"/>
        <end position="88"/>
    </location>
</feature>
<comment type="subunit">
    <text evidence="2">The complex is composed of two ATP-binding proteins (LsrA), two transmembrane proteins (LsrC and LsrD) and a solute-binding protein (LsrB).</text>
</comment>
<evidence type="ECO:0000256" key="5">
    <source>
        <dbReference type="ARBA" id="ARBA00022519"/>
    </source>
</evidence>
<keyword evidence="5" id="KW-0997">Cell inner membrane</keyword>
<keyword evidence="6 11" id="KW-0812">Transmembrane</keyword>
<dbReference type="GO" id="GO:0005886">
    <property type="term" value="C:plasma membrane"/>
    <property type="evidence" value="ECO:0007669"/>
    <property type="project" value="UniProtKB-SubCell"/>
</dbReference>
<feature type="transmembrane region" description="Helical" evidence="11">
    <location>
        <begin position="253"/>
        <end position="281"/>
    </location>
</feature>